<protein>
    <submittedName>
        <fullName evidence="3">Uncharacterized protein</fullName>
    </submittedName>
</protein>
<sequence length="538" mass="59176">MPRSQRVAVVLFATLASLFGGSGAVTTNCTEDSFRTPAWNVDDLRYDTDVGIGSFRIASRANNFSTTVACKVDGECQPENKDNDINITAAFGQQSVHVKINHTWICDDKRWKNDIVRLNFTATGNITMSTTCNNTGCVAPHASLIRGTLVAPVAGTPRYQWSLLGQGMENCQTPPQAGMWEVKRINWWDRDYPCLSFGGPGPGGCSVIRPNGVGVELQLGNTALNYTVGCKGNVPLVCEGWVLPDRNYLYRTNVYLHRDTSRLEINQTWYCDQDGADKPLEVTARGFTSVPLACTNDSGTIDFFGAKFSWHETQCTGNDTTLSASALSATELPPFALEEPSRDPYAGTCLLRHLRTTGWGIELMSKTINFTTKDGNPPTTAGVGFWASNQLRAGNDNQIPVPLLPGTNDTDGSIWVNCFLPSESTIYPCRFRFDSVSGLFTLTRLTQCNDIDKQHPYLVSVTASFVVPAMDCSWKDYYPESYRNSMRCGWQVDPTKGASMEIASLADITWQPMPSSGYSPDTWDGRPPSAFPWLEPGK</sequence>
<comment type="caution">
    <text evidence="3">The sequence shown here is derived from an EMBL/GenBank/DDBJ whole genome shotgun (WGS) entry which is preliminary data.</text>
</comment>
<keyword evidence="2" id="KW-0732">Signal</keyword>
<feature type="signal peptide" evidence="2">
    <location>
        <begin position="1"/>
        <end position="24"/>
    </location>
</feature>
<accession>A0AAE0M0H1</accession>
<evidence type="ECO:0000256" key="1">
    <source>
        <dbReference type="SAM" id="MobiDB-lite"/>
    </source>
</evidence>
<proteinExistence type="predicted"/>
<dbReference type="EMBL" id="JAUEDM010000007">
    <property type="protein sequence ID" value="KAK3313639.1"/>
    <property type="molecule type" value="Genomic_DNA"/>
</dbReference>
<keyword evidence="4" id="KW-1185">Reference proteome</keyword>
<reference evidence="3" key="2">
    <citation type="submission" date="2023-06" db="EMBL/GenBank/DDBJ databases">
        <authorList>
            <consortium name="Lawrence Berkeley National Laboratory"/>
            <person name="Haridas S."/>
            <person name="Hensen N."/>
            <person name="Bonometti L."/>
            <person name="Westerberg I."/>
            <person name="Brannstrom I.O."/>
            <person name="Guillou S."/>
            <person name="Cros-Aarteil S."/>
            <person name="Calhoun S."/>
            <person name="Kuo A."/>
            <person name="Mondo S."/>
            <person name="Pangilinan J."/>
            <person name="Riley R."/>
            <person name="Labutti K."/>
            <person name="Andreopoulos B."/>
            <person name="Lipzen A."/>
            <person name="Chen C."/>
            <person name="Yanf M."/>
            <person name="Daum C."/>
            <person name="Ng V."/>
            <person name="Clum A."/>
            <person name="Steindorff A."/>
            <person name="Ohm R."/>
            <person name="Martin F."/>
            <person name="Silar P."/>
            <person name="Natvig D."/>
            <person name="Lalanne C."/>
            <person name="Gautier V."/>
            <person name="Ament-Velasquez S.L."/>
            <person name="Kruys A."/>
            <person name="Hutchinson M.I."/>
            <person name="Powell A.J."/>
            <person name="Barry K."/>
            <person name="Miller A.N."/>
            <person name="Grigoriev I.V."/>
            <person name="Debuchy R."/>
            <person name="Gladieux P."/>
            <person name="Thoren M.H."/>
            <person name="Johannesson H."/>
        </authorList>
    </citation>
    <scope>NUCLEOTIDE SEQUENCE</scope>
    <source>
        <strain evidence="3">CBS 118394</strain>
    </source>
</reference>
<reference evidence="3" key="1">
    <citation type="journal article" date="2023" name="Mol. Phylogenet. Evol.">
        <title>Genome-scale phylogeny and comparative genomics of the fungal order Sordariales.</title>
        <authorList>
            <person name="Hensen N."/>
            <person name="Bonometti L."/>
            <person name="Westerberg I."/>
            <person name="Brannstrom I.O."/>
            <person name="Guillou S."/>
            <person name="Cros-Aarteil S."/>
            <person name="Calhoun S."/>
            <person name="Haridas S."/>
            <person name="Kuo A."/>
            <person name="Mondo S."/>
            <person name="Pangilinan J."/>
            <person name="Riley R."/>
            <person name="LaButti K."/>
            <person name="Andreopoulos B."/>
            <person name="Lipzen A."/>
            <person name="Chen C."/>
            <person name="Yan M."/>
            <person name="Daum C."/>
            <person name="Ng V."/>
            <person name="Clum A."/>
            <person name="Steindorff A."/>
            <person name="Ohm R.A."/>
            <person name="Martin F."/>
            <person name="Silar P."/>
            <person name="Natvig D.O."/>
            <person name="Lalanne C."/>
            <person name="Gautier V."/>
            <person name="Ament-Velasquez S.L."/>
            <person name="Kruys A."/>
            <person name="Hutchinson M.I."/>
            <person name="Powell A.J."/>
            <person name="Barry K."/>
            <person name="Miller A.N."/>
            <person name="Grigoriev I.V."/>
            <person name="Debuchy R."/>
            <person name="Gladieux P."/>
            <person name="Hiltunen Thoren M."/>
            <person name="Johannesson H."/>
        </authorList>
    </citation>
    <scope>NUCLEOTIDE SEQUENCE</scope>
    <source>
        <strain evidence="3">CBS 118394</strain>
    </source>
</reference>
<evidence type="ECO:0000313" key="4">
    <source>
        <dbReference type="Proteomes" id="UP001283341"/>
    </source>
</evidence>
<evidence type="ECO:0000256" key="2">
    <source>
        <dbReference type="SAM" id="SignalP"/>
    </source>
</evidence>
<dbReference type="Proteomes" id="UP001283341">
    <property type="component" value="Unassembled WGS sequence"/>
</dbReference>
<gene>
    <name evidence="3" type="ORF">B0H66DRAFT_629610</name>
</gene>
<dbReference type="AlphaFoldDB" id="A0AAE0M0H1"/>
<evidence type="ECO:0000313" key="3">
    <source>
        <dbReference type="EMBL" id="KAK3313639.1"/>
    </source>
</evidence>
<feature type="region of interest" description="Disordered" evidence="1">
    <location>
        <begin position="516"/>
        <end position="538"/>
    </location>
</feature>
<organism evidence="3 4">
    <name type="scientific">Apodospora peruviana</name>
    <dbReference type="NCBI Taxonomy" id="516989"/>
    <lineage>
        <taxon>Eukaryota</taxon>
        <taxon>Fungi</taxon>
        <taxon>Dikarya</taxon>
        <taxon>Ascomycota</taxon>
        <taxon>Pezizomycotina</taxon>
        <taxon>Sordariomycetes</taxon>
        <taxon>Sordariomycetidae</taxon>
        <taxon>Sordariales</taxon>
        <taxon>Lasiosphaeriaceae</taxon>
        <taxon>Apodospora</taxon>
    </lineage>
</organism>
<feature type="chain" id="PRO_5042018755" evidence="2">
    <location>
        <begin position="25"/>
        <end position="538"/>
    </location>
</feature>
<name>A0AAE0M0H1_9PEZI</name>